<protein>
    <submittedName>
        <fullName evidence="1">Uncharacterized protein</fullName>
    </submittedName>
</protein>
<accession>A0A0E9RXY7</accession>
<evidence type="ECO:0000313" key="1">
    <source>
        <dbReference type="EMBL" id="JAH33265.1"/>
    </source>
</evidence>
<dbReference type="AlphaFoldDB" id="A0A0E9RXY7"/>
<reference evidence="1" key="2">
    <citation type="journal article" date="2015" name="Fish Shellfish Immunol.">
        <title>Early steps in the European eel (Anguilla anguilla)-Vibrio vulnificus interaction in the gills: Role of the RtxA13 toxin.</title>
        <authorList>
            <person name="Callol A."/>
            <person name="Pajuelo D."/>
            <person name="Ebbesson L."/>
            <person name="Teles M."/>
            <person name="MacKenzie S."/>
            <person name="Amaro C."/>
        </authorList>
    </citation>
    <scope>NUCLEOTIDE SEQUENCE</scope>
</reference>
<organism evidence="1">
    <name type="scientific">Anguilla anguilla</name>
    <name type="common">European freshwater eel</name>
    <name type="synonym">Muraena anguilla</name>
    <dbReference type="NCBI Taxonomy" id="7936"/>
    <lineage>
        <taxon>Eukaryota</taxon>
        <taxon>Metazoa</taxon>
        <taxon>Chordata</taxon>
        <taxon>Craniata</taxon>
        <taxon>Vertebrata</taxon>
        <taxon>Euteleostomi</taxon>
        <taxon>Actinopterygii</taxon>
        <taxon>Neopterygii</taxon>
        <taxon>Teleostei</taxon>
        <taxon>Anguilliformes</taxon>
        <taxon>Anguillidae</taxon>
        <taxon>Anguilla</taxon>
    </lineage>
</organism>
<sequence>MTGIKEIQYDNAHNVEMVDDTTYKQISLHFACML</sequence>
<dbReference type="EMBL" id="GBXM01075312">
    <property type="protein sequence ID" value="JAH33265.1"/>
    <property type="molecule type" value="Transcribed_RNA"/>
</dbReference>
<proteinExistence type="predicted"/>
<name>A0A0E9RXY7_ANGAN</name>
<reference evidence="1" key="1">
    <citation type="submission" date="2014-11" db="EMBL/GenBank/DDBJ databases">
        <authorList>
            <person name="Amaro Gonzalez C."/>
        </authorList>
    </citation>
    <scope>NUCLEOTIDE SEQUENCE</scope>
</reference>